<name>A0A915B6Q8_PARUN</name>
<evidence type="ECO:0000313" key="2">
    <source>
        <dbReference type="WBParaSite" id="PgR028_g120_t01"/>
    </source>
</evidence>
<dbReference type="AlphaFoldDB" id="A0A915B6Q8"/>
<evidence type="ECO:0000313" key="1">
    <source>
        <dbReference type="Proteomes" id="UP000887569"/>
    </source>
</evidence>
<sequence length="86" mass="10228">QSIPFFTYYAKYFAKKRRSKFVRRRLRYDVGGIKDEPNIPRTVAPCPSSVSHRPRHSATYRKALSEVISKRYGKRDYEDMDNRLTP</sequence>
<reference evidence="2" key="1">
    <citation type="submission" date="2022-11" db="UniProtKB">
        <authorList>
            <consortium name="WormBaseParasite"/>
        </authorList>
    </citation>
    <scope>IDENTIFICATION</scope>
</reference>
<accession>A0A915B6Q8</accession>
<organism evidence="1 2">
    <name type="scientific">Parascaris univalens</name>
    <name type="common">Nematode worm</name>
    <dbReference type="NCBI Taxonomy" id="6257"/>
    <lineage>
        <taxon>Eukaryota</taxon>
        <taxon>Metazoa</taxon>
        <taxon>Ecdysozoa</taxon>
        <taxon>Nematoda</taxon>
        <taxon>Chromadorea</taxon>
        <taxon>Rhabditida</taxon>
        <taxon>Spirurina</taxon>
        <taxon>Ascaridomorpha</taxon>
        <taxon>Ascaridoidea</taxon>
        <taxon>Ascarididae</taxon>
        <taxon>Parascaris</taxon>
    </lineage>
</organism>
<proteinExistence type="predicted"/>
<dbReference type="WBParaSite" id="PgR028_g120_t01">
    <property type="protein sequence ID" value="PgR028_g120_t01"/>
    <property type="gene ID" value="PgR028_g120"/>
</dbReference>
<keyword evidence="1" id="KW-1185">Reference proteome</keyword>
<dbReference type="Proteomes" id="UP000887569">
    <property type="component" value="Unplaced"/>
</dbReference>
<protein>
    <submittedName>
        <fullName evidence="2">Uncharacterized protein</fullName>
    </submittedName>
</protein>